<feature type="domain" description="SLH" evidence="2">
    <location>
        <begin position="31"/>
        <end position="94"/>
    </location>
</feature>
<dbReference type="PROSITE" id="PS51272">
    <property type="entry name" value="SLH"/>
    <property type="match status" value="2"/>
</dbReference>
<feature type="domain" description="SLH" evidence="2">
    <location>
        <begin position="95"/>
        <end position="155"/>
    </location>
</feature>
<evidence type="ECO:0000313" key="4">
    <source>
        <dbReference type="Proteomes" id="UP000266328"/>
    </source>
</evidence>
<dbReference type="OrthoDB" id="186379at2"/>
<protein>
    <recommendedName>
        <fullName evidence="2">SLH domain-containing protein</fullName>
    </recommendedName>
</protein>
<dbReference type="SUPFAM" id="SSF56524">
    <property type="entry name" value="Oxidoreductase molybdopterin-binding domain"/>
    <property type="match status" value="1"/>
</dbReference>
<gene>
    <name evidence="3" type="ORF">SMC7_05395</name>
</gene>
<dbReference type="InterPro" id="IPR036374">
    <property type="entry name" value="OxRdtase_Mopterin-bd_sf"/>
</dbReference>
<dbReference type="EMBL" id="QXIS01000032">
    <property type="protein sequence ID" value="RIE05836.1"/>
    <property type="molecule type" value="Genomic_DNA"/>
</dbReference>
<dbReference type="Gene3D" id="3.90.420.10">
    <property type="entry name" value="Oxidoreductase, molybdopterin-binding domain"/>
    <property type="match status" value="1"/>
</dbReference>
<keyword evidence="4" id="KW-1185">Reference proteome</keyword>
<evidence type="ECO:0000256" key="1">
    <source>
        <dbReference type="SAM" id="SignalP"/>
    </source>
</evidence>
<organism evidence="3 4">
    <name type="scientific">Candidatus Cryosericum terrychapinii</name>
    <dbReference type="NCBI Taxonomy" id="2290919"/>
    <lineage>
        <taxon>Bacteria</taxon>
        <taxon>Pseudomonadati</taxon>
        <taxon>Caldisericota/Cryosericota group</taxon>
        <taxon>Candidatus Cryosericota</taxon>
        <taxon>Candidatus Cryosericia</taxon>
        <taxon>Candidatus Cryosericales</taxon>
        <taxon>Candidatus Cryosericaceae</taxon>
        <taxon>Candidatus Cryosericum</taxon>
    </lineage>
</organism>
<feature type="chain" id="PRO_5017444172" description="SLH domain-containing protein" evidence="1">
    <location>
        <begin position="34"/>
        <end position="603"/>
    </location>
</feature>
<dbReference type="InterPro" id="IPR001119">
    <property type="entry name" value="SLH_dom"/>
</dbReference>
<accession>A0A398CR08</accession>
<feature type="signal peptide" evidence="1">
    <location>
        <begin position="1"/>
        <end position="33"/>
    </location>
</feature>
<dbReference type="InterPro" id="IPR024370">
    <property type="entry name" value="PBP_domain"/>
</dbReference>
<comment type="caution">
    <text evidence="3">The sequence shown here is derived from an EMBL/GenBank/DDBJ whole genome shotgun (WGS) entry which is preliminary data.</text>
</comment>
<dbReference type="Proteomes" id="UP000266328">
    <property type="component" value="Unassembled WGS sequence"/>
</dbReference>
<dbReference type="InterPro" id="IPR052738">
    <property type="entry name" value="ABC-Tungstate_binding"/>
</dbReference>
<dbReference type="RefSeq" id="WP_119089331.1">
    <property type="nucleotide sequence ID" value="NZ_QXIS01000032.1"/>
</dbReference>
<dbReference type="Pfam" id="PF12849">
    <property type="entry name" value="PBP_like_2"/>
    <property type="match status" value="1"/>
</dbReference>
<evidence type="ECO:0000313" key="3">
    <source>
        <dbReference type="EMBL" id="RIE05836.1"/>
    </source>
</evidence>
<dbReference type="SUPFAM" id="SSF53850">
    <property type="entry name" value="Periplasmic binding protein-like II"/>
    <property type="match status" value="1"/>
</dbReference>
<reference evidence="3 4" key="1">
    <citation type="submission" date="2018-09" db="EMBL/GenBank/DDBJ databases">
        <title>Discovery and Ecogenomic Context for Candidatus Cryosericales, a Global Caldiserica Order Active in Thawing Permafrost.</title>
        <authorList>
            <person name="Martinez M.A."/>
            <person name="Woodcroft B.J."/>
            <person name="Ignacio Espinoza J.C."/>
            <person name="Zayed A."/>
            <person name="Singleton C.M."/>
            <person name="Boyd J."/>
            <person name="Li Y.-F."/>
            <person name="Purvine S."/>
            <person name="Maughan H."/>
            <person name="Hodgkins S.B."/>
            <person name="Anderson D."/>
            <person name="Sederholm M."/>
            <person name="Temperton B."/>
            <person name="Saleska S.R."/>
            <person name="Tyson G.W."/>
            <person name="Rich V.I."/>
        </authorList>
    </citation>
    <scope>NUCLEOTIDE SEQUENCE [LARGE SCALE GENOMIC DNA]</scope>
    <source>
        <strain evidence="3 4">SMC7</strain>
    </source>
</reference>
<dbReference type="Pfam" id="PF00395">
    <property type="entry name" value="SLH"/>
    <property type="match status" value="2"/>
</dbReference>
<proteinExistence type="predicted"/>
<keyword evidence="1" id="KW-0732">Signal</keyword>
<sequence>MNRGLSRLLVRRVLATVLILAFLSMASAPPARAASLSDIAGRPDQAIIELIVAKGFMKGYPDGTFRPNAPVTRAEFIVALARSAGLDPVQSPTKTFKDLPTSNWAAPLVYAAIAKGWVTGYPDGTFHPTANITREESMAIVAQRMGFEIRGMATHTVLDKVAGSEDLSQWACTAAAACVQEGMVTDVTKPTAAITRAQTAAYFPAILDYKAPETQSMILATTTSTFDSGLLTFLIPIFEKANHVKVKIISVGTGQAITTGRNGDADVLLVHARAQEDLFMADGFGLFRKDVMYNDFIIVGPASDPAKIKGMTDATAAFTKLAASGSTFISRGDKSGTNTKELDIWKAAGITPAGKSWYLSAGQGMGEVLMMTDQKQAYTLTDRATYLAYQNGGKINLPILVQGSQGLLNPYGLMPVNPAKYPTVKVDLAIRFADFMTGLPGQELIKSFGVEQYGQTLFYPDSTEWKATRSLDIVLPSGKAVTYRLNDVRRFPMTTVKIYPQNNQSLTPVLYGGVQLIDILKVISPDLTAARHLTVVATATDGSHVTLDYDDIYNALTGTKIIVVYLKNDATLSTDDGFMALMTTKGTFLVNTLKYVYRLEVHK</sequence>
<dbReference type="Gene3D" id="3.40.190.10">
    <property type="entry name" value="Periplasmic binding protein-like II"/>
    <property type="match status" value="2"/>
</dbReference>
<dbReference type="PANTHER" id="PTHR37945">
    <property type="entry name" value="EXTRACELLULAR TUNGSTATE BINDING PROTEIN"/>
    <property type="match status" value="1"/>
</dbReference>
<dbReference type="AlphaFoldDB" id="A0A398CR08"/>
<evidence type="ECO:0000259" key="2">
    <source>
        <dbReference type="PROSITE" id="PS51272"/>
    </source>
</evidence>
<name>A0A398CR08_9BACT</name>
<dbReference type="PANTHER" id="PTHR37945:SF1">
    <property type="entry name" value="EXTRACELLULAR TUNGSTATE BINDING PROTEIN"/>
    <property type="match status" value="1"/>
</dbReference>